<keyword evidence="5" id="KW-1185">Reference proteome</keyword>
<protein>
    <submittedName>
        <fullName evidence="4">NAD(P)-binding protein</fullName>
    </submittedName>
</protein>
<reference evidence="4" key="1">
    <citation type="journal article" date="2020" name="Stud. Mycol.">
        <title>101 Dothideomycetes genomes: a test case for predicting lifestyles and emergence of pathogens.</title>
        <authorList>
            <person name="Haridas S."/>
            <person name="Albert R."/>
            <person name="Binder M."/>
            <person name="Bloem J."/>
            <person name="Labutti K."/>
            <person name="Salamov A."/>
            <person name="Andreopoulos B."/>
            <person name="Baker S."/>
            <person name="Barry K."/>
            <person name="Bills G."/>
            <person name="Bluhm B."/>
            <person name="Cannon C."/>
            <person name="Castanera R."/>
            <person name="Culley D."/>
            <person name="Daum C."/>
            <person name="Ezra D."/>
            <person name="Gonzalez J."/>
            <person name="Henrissat B."/>
            <person name="Kuo A."/>
            <person name="Liang C."/>
            <person name="Lipzen A."/>
            <person name="Lutzoni F."/>
            <person name="Magnuson J."/>
            <person name="Mondo S."/>
            <person name="Nolan M."/>
            <person name="Ohm R."/>
            <person name="Pangilinan J."/>
            <person name="Park H.-J."/>
            <person name="Ramirez L."/>
            <person name="Alfaro M."/>
            <person name="Sun H."/>
            <person name="Tritt A."/>
            <person name="Yoshinaga Y."/>
            <person name="Zwiers L.-H."/>
            <person name="Turgeon B."/>
            <person name="Goodwin S."/>
            <person name="Spatafora J."/>
            <person name="Crous P."/>
            <person name="Grigoriev I."/>
        </authorList>
    </citation>
    <scope>NUCLEOTIDE SEQUENCE</scope>
    <source>
        <strain evidence="4">CBS 269.34</strain>
    </source>
</reference>
<accession>A0A6A6Q7S5</accession>
<dbReference type="PANTHER" id="PTHR42748">
    <property type="entry name" value="NITROGEN METABOLITE REPRESSION PROTEIN NMRA FAMILY MEMBER"/>
    <property type="match status" value="1"/>
</dbReference>
<dbReference type="OrthoDB" id="300709at2759"/>
<dbReference type="SUPFAM" id="SSF51735">
    <property type="entry name" value="NAD(P)-binding Rossmann-fold domains"/>
    <property type="match status" value="1"/>
</dbReference>
<dbReference type="EMBL" id="MU004203">
    <property type="protein sequence ID" value="KAF2488498.1"/>
    <property type="molecule type" value="Genomic_DNA"/>
</dbReference>
<dbReference type="InterPro" id="IPR051164">
    <property type="entry name" value="NmrA-like_oxidored"/>
</dbReference>
<dbReference type="InterPro" id="IPR008030">
    <property type="entry name" value="NmrA-like"/>
</dbReference>
<dbReference type="AlphaFoldDB" id="A0A6A6Q7S5"/>
<dbReference type="PANTHER" id="PTHR42748:SF14">
    <property type="entry name" value="SNOAL-LIKE DOMAIN-CONTAINING PROTEIN"/>
    <property type="match status" value="1"/>
</dbReference>
<sequence length="342" mass="37218">MAPSQKTVLVIGGTGAQGQAVVKALTIDAKYAVHVLTRSATSDAAKELASIPGVTIVQGDAFDEATLFKAFSAVDYAYVNTNGFSIGQAKETYWGIRMYEIAAGAGLKHFLWAGLAYASKVGGFDPKFKTGHLDAKGRVSEFLLNQPTSPMKWSVLSSCLYLDMFSSLLLPKPDPADPELNVFSLPLGAGHPPLIHLPDLGRYARWMLDTPERSTGMLLQIGTEDISWEHVAKTFTEVTGKKAVYKDVTLDEYFASGVFPAPDAKLGYSADANDATLMTYRENFSGFWNTWKANVVKTDYALLDDILPDRIKTLGEWMRLTGYDGSHKAILKDSADNVGSSH</sequence>
<dbReference type="Pfam" id="PF05368">
    <property type="entry name" value="NmrA"/>
    <property type="match status" value="1"/>
</dbReference>
<evidence type="ECO:0000256" key="1">
    <source>
        <dbReference type="ARBA" id="ARBA00006328"/>
    </source>
</evidence>
<dbReference type="GO" id="GO:0005634">
    <property type="term" value="C:nucleus"/>
    <property type="evidence" value="ECO:0007669"/>
    <property type="project" value="TreeGrafter"/>
</dbReference>
<dbReference type="Proteomes" id="UP000799750">
    <property type="component" value="Unassembled WGS sequence"/>
</dbReference>
<dbReference type="Gene3D" id="3.90.25.10">
    <property type="entry name" value="UDP-galactose 4-epimerase, domain 1"/>
    <property type="match status" value="1"/>
</dbReference>
<proteinExistence type="inferred from homology"/>
<feature type="domain" description="NmrA-like" evidence="3">
    <location>
        <begin position="5"/>
        <end position="261"/>
    </location>
</feature>
<comment type="similarity">
    <text evidence="1">Belongs to the NmrA-type oxidoreductase family.</text>
</comment>
<organism evidence="4 5">
    <name type="scientific">Lophium mytilinum</name>
    <dbReference type="NCBI Taxonomy" id="390894"/>
    <lineage>
        <taxon>Eukaryota</taxon>
        <taxon>Fungi</taxon>
        <taxon>Dikarya</taxon>
        <taxon>Ascomycota</taxon>
        <taxon>Pezizomycotina</taxon>
        <taxon>Dothideomycetes</taxon>
        <taxon>Pleosporomycetidae</taxon>
        <taxon>Mytilinidiales</taxon>
        <taxon>Mytilinidiaceae</taxon>
        <taxon>Lophium</taxon>
    </lineage>
</organism>
<dbReference type="Gene3D" id="3.40.50.720">
    <property type="entry name" value="NAD(P)-binding Rossmann-like Domain"/>
    <property type="match status" value="1"/>
</dbReference>
<keyword evidence="2" id="KW-0521">NADP</keyword>
<dbReference type="InterPro" id="IPR036291">
    <property type="entry name" value="NAD(P)-bd_dom_sf"/>
</dbReference>
<evidence type="ECO:0000313" key="5">
    <source>
        <dbReference type="Proteomes" id="UP000799750"/>
    </source>
</evidence>
<evidence type="ECO:0000259" key="3">
    <source>
        <dbReference type="Pfam" id="PF05368"/>
    </source>
</evidence>
<evidence type="ECO:0000256" key="2">
    <source>
        <dbReference type="ARBA" id="ARBA00022857"/>
    </source>
</evidence>
<name>A0A6A6Q7S5_9PEZI</name>
<gene>
    <name evidence="4" type="ORF">BU16DRAFT_520686</name>
</gene>
<evidence type="ECO:0000313" key="4">
    <source>
        <dbReference type="EMBL" id="KAF2488498.1"/>
    </source>
</evidence>